<reference evidence="1" key="1">
    <citation type="submission" date="2021-02" db="EMBL/GenBank/DDBJ databases">
        <authorList>
            <consortium name="DOE Joint Genome Institute"/>
            <person name="Ahrendt S."/>
            <person name="Looney B.P."/>
            <person name="Miyauchi S."/>
            <person name="Morin E."/>
            <person name="Drula E."/>
            <person name="Courty P.E."/>
            <person name="Chicoki N."/>
            <person name="Fauchery L."/>
            <person name="Kohler A."/>
            <person name="Kuo A."/>
            <person name="Labutti K."/>
            <person name="Pangilinan J."/>
            <person name="Lipzen A."/>
            <person name="Riley R."/>
            <person name="Andreopoulos W."/>
            <person name="He G."/>
            <person name="Johnson J."/>
            <person name="Barry K.W."/>
            <person name="Grigoriev I.V."/>
            <person name="Nagy L."/>
            <person name="Hibbett D."/>
            <person name="Henrissat B."/>
            <person name="Matheny P.B."/>
            <person name="Labbe J."/>
            <person name="Martin F."/>
        </authorList>
    </citation>
    <scope>NUCLEOTIDE SEQUENCE</scope>
    <source>
        <strain evidence="1">EC-137</strain>
    </source>
</reference>
<organism evidence="1 2">
    <name type="scientific">Vararia minispora EC-137</name>
    <dbReference type="NCBI Taxonomy" id="1314806"/>
    <lineage>
        <taxon>Eukaryota</taxon>
        <taxon>Fungi</taxon>
        <taxon>Dikarya</taxon>
        <taxon>Basidiomycota</taxon>
        <taxon>Agaricomycotina</taxon>
        <taxon>Agaricomycetes</taxon>
        <taxon>Russulales</taxon>
        <taxon>Lachnocladiaceae</taxon>
        <taxon>Vararia</taxon>
    </lineage>
</organism>
<keyword evidence="2" id="KW-1185">Reference proteome</keyword>
<comment type="caution">
    <text evidence="1">The sequence shown here is derived from an EMBL/GenBank/DDBJ whole genome shotgun (WGS) entry which is preliminary data.</text>
</comment>
<reference evidence="1" key="2">
    <citation type="journal article" date="2022" name="New Phytol.">
        <title>Evolutionary transition to the ectomycorrhizal habit in the genomes of a hyperdiverse lineage of mushroom-forming fungi.</title>
        <authorList>
            <person name="Looney B."/>
            <person name="Miyauchi S."/>
            <person name="Morin E."/>
            <person name="Drula E."/>
            <person name="Courty P.E."/>
            <person name="Kohler A."/>
            <person name="Kuo A."/>
            <person name="LaButti K."/>
            <person name="Pangilinan J."/>
            <person name="Lipzen A."/>
            <person name="Riley R."/>
            <person name="Andreopoulos W."/>
            <person name="He G."/>
            <person name="Johnson J."/>
            <person name="Nolan M."/>
            <person name="Tritt A."/>
            <person name="Barry K.W."/>
            <person name="Grigoriev I.V."/>
            <person name="Nagy L.G."/>
            <person name="Hibbett D."/>
            <person name="Henrissat B."/>
            <person name="Matheny P.B."/>
            <person name="Labbe J."/>
            <person name="Martin F.M."/>
        </authorList>
    </citation>
    <scope>NUCLEOTIDE SEQUENCE</scope>
    <source>
        <strain evidence="1">EC-137</strain>
    </source>
</reference>
<name>A0ACB8QSW1_9AGAM</name>
<proteinExistence type="predicted"/>
<sequence>MPLPTVPSLPAFDPALLTQFPFAPAAHNASKEERVCLSYARAKAIASHFDLTQEDIRLLTPNFWKMHLHPIMVWDGAATTLLTIQYNLVVGTLLQYTSARSDLLSLIDDLLKYRKAGQFMLTERGHGLDAENLETTATLLVGGGFLLQTPSSQAAKFMPPSVPAGMPTMALVFARLMVDGEFRGIRPFIVDLNDGVDMSPGVSTRLLPQRGGTTPVNHCITSFNVRLPPSALLGPLTKSTGRRGEFQRLIWRVSVGSLSLSTLLTSATAIAATIGYRYSLRRTIGRGTPIFAFRTQQAPILITIAHAHVMLALSRWSSSFFSSKKVCIAEKHAIATAVKAAAVPRALAHQLSISERCGAQGLFDHNQISRFFHETRGISIAEGDTLMLCVRLTLEILLGRCSLPPPVEPSSLLSRLEGGLFAELSGIFSSIPSEERLDRINRQILPRCQPFVEAVGHRMAYDAAQAQGVPPPLIDVHVATMVRSNGAWFAEHVGLGHRAQLRMEEEALDIALPDAEDYVVALGVEPYVSAPIVADKSWDAFEASLQVFGETTNLLHLSPAGRGVLQSTTPRPRPRL</sequence>
<evidence type="ECO:0000313" key="1">
    <source>
        <dbReference type="EMBL" id="KAI0034773.1"/>
    </source>
</evidence>
<accession>A0ACB8QSW1</accession>
<dbReference type="EMBL" id="MU273495">
    <property type="protein sequence ID" value="KAI0034773.1"/>
    <property type="molecule type" value="Genomic_DNA"/>
</dbReference>
<gene>
    <name evidence="1" type="ORF">K488DRAFT_44750</name>
</gene>
<dbReference type="Proteomes" id="UP000814128">
    <property type="component" value="Unassembled WGS sequence"/>
</dbReference>
<evidence type="ECO:0000313" key="2">
    <source>
        <dbReference type="Proteomes" id="UP000814128"/>
    </source>
</evidence>
<protein>
    <submittedName>
        <fullName evidence="1">Acyl-CoA dehydrogenase NM domain-like protein</fullName>
    </submittedName>
</protein>